<dbReference type="InterPro" id="IPR018777">
    <property type="entry name" value="Replication_initiator_prot_A"/>
</dbReference>
<accession>A0A3G8YIG1</accession>
<evidence type="ECO:0008006" key="3">
    <source>
        <dbReference type="Google" id="ProtNLM"/>
    </source>
</evidence>
<dbReference type="OrthoDB" id="58040at2"/>
<dbReference type="Proteomes" id="UP000276417">
    <property type="component" value="Chromosome 2"/>
</dbReference>
<keyword evidence="2" id="KW-1185">Reference proteome</keyword>
<dbReference type="AlphaFoldDB" id="A0A3G8YIG1"/>
<evidence type="ECO:0000313" key="1">
    <source>
        <dbReference type="EMBL" id="AZI44027.1"/>
    </source>
</evidence>
<reference evidence="1 2" key="1">
    <citation type="submission" date="2018-11" db="EMBL/GenBank/DDBJ databases">
        <title>Deinococcus shelandsis sp. nov., isolated from South Shetland Islands soil of Antarctica.</title>
        <authorList>
            <person name="Tian J."/>
        </authorList>
    </citation>
    <scope>NUCLEOTIDE SEQUENCE [LARGE SCALE GENOMIC DNA]</scope>
    <source>
        <strain evidence="1 2">S14-83T</strain>
    </source>
</reference>
<evidence type="ECO:0000313" key="2">
    <source>
        <dbReference type="Proteomes" id="UP000276417"/>
    </source>
</evidence>
<dbReference type="KEGG" id="dph:EHF33_13975"/>
<gene>
    <name evidence="1" type="ORF">EHF33_13975</name>
</gene>
<sequence>MSKRIFPVQNFTDEHFIAKLGLVSVQSRLDPQQSSSKRWTSQFMVDGVPYHLDGFAADFGRPRGIDTDTQIAIETLFHLQGCPSDDTLTVSAYELREACLMTDKGTNYLKLRESLMRLWRVGFIVQKAHYQPESPWGLYLNETLSLIARIRFWSAGAKKASRELDELVPAGKLVIQLSEPYAQSIRAGFTHTLNRELLASLEQPTARALYRLQQAHRHEDGRPLRVALTDWATACGITSTETDKIRRVLGAAHEELQANNYLDSIEVEGRGSAQVLNYHFRSAGSADPSLVRLLRDVGVSAVRAEQLAAAHPKQVELAVRYVQQRQKTNQVRSPGGLVADILTNPDKYVLPEAATAPVRVSVSPQRRPFEEEAKAEEAYRQRHQMLLQLEPQVQWEESKATLKLLLKSALSAQQFERLAERCQSGQLMAAELASGLSRATAQNQKEDVLKSLLELLK</sequence>
<dbReference type="Pfam" id="PF10134">
    <property type="entry name" value="RPA"/>
    <property type="match status" value="1"/>
</dbReference>
<dbReference type="EMBL" id="CP034184">
    <property type="protein sequence ID" value="AZI44027.1"/>
    <property type="molecule type" value="Genomic_DNA"/>
</dbReference>
<organism evidence="1 2">
    <name type="scientific">Deinococcus psychrotolerans</name>
    <dbReference type="NCBI Taxonomy" id="2489213"/>
    <lineage>
        <taxon>Bacteria</taxon>
        <taxon>Thermotogati</taxon>
        <taxon>Deinococcota</taxon>
        <taxon>Deinococci</taxon>
        <taxon>Deinococcales</taxon>
        <taxon>Deinococcaceae</taxon>
        <taxon>Deinococcus</taxon>
    </lineage>
</organism>
<name>A0A3G8YIG1_9DEIO</name>
<proteinExistence type="predicted"/>
<dbReference type="RefSeq" id="WP_124873290.1">
    <property type="nucleotide sequence ID" value="NZ_CP034184.1"/>
</dbReference>
<protein>
    <recommendedName>
        <fullName evidence="3">Plasmid replication initiator protein</fullName>
    </recommendedName>
</protein>